<protein>
    <recommendedName>
        <fullName evidence="9">Pycsar effector protein domain-containing protein</fullName>
    </recommendedName>
</protein>
<dbReference type="GO" id="GO:0005886">
    <property type="term" value="C:plasma membrane"/>
    <property type="evidence" value="ECO:0007669"/>
    <property type="project" value="UniProtKB-SubCell"/>
</dbReference>
<evidence type="ECO:0000256" key="8">
    <source>
        <dbReference type="SAM" id="Phobius"/>
    </source>
</evidence>
<evidence type="ECO:0000256" key="6">
    <source>
        <dbReference type="ARBA" id="ARBA00023118"/>
    </source>
</evidence>
<keyword evidence="7 8" id="KW-0472">Membrane</keyword>
<evidence type="ECO:0000256" key="5">
    <source>
        <dbReference type="ARBA" id="ARBA00022989"/>
    </source>
</evidence>
<comment type="caution">
    <text evidence="10">The sequence shown here is derived from an EMBL/GenBank/DDBJ whole genome shotgun (WGS) entry which is preliminary data.</text>
</comment>
<evidence type="ECO:0000313" key="11">
    <source>
        <dbReference type="Proteomes" id="UP000248889"/>
    </source>
</evidence>
<evidence type="ECO:0000313" key="10">
    <source>
        <dbReference type="EMBL" id="RAG86113.1"/>
    </source>
</evidence>
<sequence length="167" mass="17708">MTNARPDGATGSRYVAERLLQTVRDDLGRADLKASVLLSAATAVPALILSGRAAPAARLNGLPLALLLLGGVFWMSGTFLLLGVIMPRSGTVREADALTFFSDVLSAPDPAALSDRVEVAGRDEVGWLLTQLRDVSAILATKYRWLRWAACLLGLGLAFALYPLATT</sequence>
<feature type="domain" description="Pycsar effector protein" evidence="9">
    <location>
        <begin position="16"/>
        <end position="162"/>
    </location>
</feature>
<accession>A0A2X0IRB4</accession>
<keyword evidence="2" id="KW-1003">Cell membrane</keyword>
<evidence type="ECO:0000256" key="2">
    <source>
        <dbReference type="ARBA" id="ARBA00022475"/>
    </source>
</evidence>
<dbReference type="Proteomes" id="UP000248889">
    <property type="component" value="Unassembled WGS sequence"/>
</dbReference>
<dbReference type="GO" id="GO:0051607">
    <property type="term" value="P:defense response to virus"/>
    <property type="evidence" value="ECO:0007669"/>
    <property type="project" value="UniProtKB-KW"/>
</dbReference>
<keyword evidence="3 8" id="KW-0812">Transmembrane</keyword>
<evidence type="ECO:0000256" key="1">
    <source>
        <dbReference type="ARBA" id="ARBA00004236"/>
    </source>
</evidence>
<dbReference type="Pfam" id="PF18967">
    <property type="entry name" value="PycTM"/>
    <property type="match status" value="1"/>
</dbReference>
<dbReference type="EMBL" id="QKYN01000033">
    <property type="protein sequence ID" value="RAG86113.1"/>
    <property type="molecule type" value="Genomic_DNA"/>
</dbReference>
<evidence type="ECO:0000256" key="4">
    <source>
        <dbReference type="ARBA" id="ARBA00022741"/>
    </source>
</evidence>
<comment type="subcellular location">
    <subcellularLocation>
        <location evidence="1">Cell membrane</location>
    </subcellularLocation>
</comment>
<proteinExistence type="predicted"/>
<feature type="transmembrane region" description="Helical" evidence="8">
    <location>
        <begin position="145"/>
        <end position="165"/>
    </location>
</feature>
<evidence type="ECO:0000259" key="9">
    <source>
        <dbReference type="Pfam" id="PF18967"/>
    </source>
</evidence>
<gene>
    <name evidence="10" type="ORF">DN069_08275</name>
</gene>
<name>A0A2X0IRB4_9ACTN</name>
<keyword evidence="5 8" id="KW-1133">Transmembrane helix</keyword>
<evidence type="ECO:0000256" key="3">
    <source>
        <dbReference type="ARBA" id="ARBA00022692"/>
    </source>
</evidence>
<reference evidence="10 11" key="1">
    <citation type="submission" date="2018-06" db="EMBL/GenBank/DDBJ databases">
        <title>Streptacidiphilus pinicola sp. nov., isolated from pine grove soil.</title>
        <authorList>
            <person name="Roh S.G."/>
            <person name="Park S."/>
            <person name="Kim M.-K."/>
            <person name="Yun B.-R."/>
            <person name="Park J."/>
            <person name="Kim M.J."/>
            <person name="Kim Y.S."/>
            <person name="Kim S.B."/>
        </authorList>
    </citation>
    <scope>NUCLEOTIDE SEQUENCE [LARGE SCALE GENOMIC DNA]</scope>
    <source>
        <strain evidence="10 11">MMS16-CNU450</strain>
    </source>
</reference>
<dbReference type="GO" id="GO:0000166">
    <property type="term" value="F:nucleotide binding"/>
    <property type="evidence" value="ECO:0007669"/>
    <property type="project" value="UniProtKB-KW"/>
</dbReference>
<organism evidence="10 11">
    <name type="scientific">Streptacidiphilus pinicola</name>
    <dbReference type="NCBI Taxonomy" id="2219663"/>
    <lineage>
        <taxon>Bacteria</taxon>
        <taxon>Bacillati</taxon>
        <taxon>Actinomycetota</taxon>
        <taxon>Actinomycetes</taxon>
        <taxon>Kitasatosporales</taxon>
        <taxon>Streptomycetaceae</taxon>
        <taxon>Streptacidiphilus</taxon>
    </lineage>
</organism>
<keyword evidence="6" id="KW-0051">Antiviral defense</keyword>
<keyword evidence="11" id="KW-1185">Reference proteome</keyword>
<dbReference type="InterPro" id="IPR043760">
    <property type="entry name" value="PycTM_dom"/>
</dbReference>
<evidence type="ECO:0000256" key="7">
    <source>
        <dbReference type="ARBA" id="ARBA00023136"/>
    </source>
</evidence>
<feature type="transmembrane region" description="Helical" evidence="8">
    <location>
        <begin position="34"/>
        <end position="53"/>
    </location>
</feature>
<keyword evidence="4" id="KW-0547">Nucleotide-binding</keyword>
<dbReference type="AlphaFoldDB" id="A0A2X0IRB4"/>
<feature type="transmembrane region" description="Helical" evidence="8">
    <location>
        <begin position="65"/>
        <end position="85"/>
    </location>
</feature>
<dbReference type="OrthoDB" id="4269758at2"/>